<dbReference type="GeneID" id="36396605"/>
<keyword evidence="2" id="KW-1185">Reference proteome</keyword>
<protein>
    <submittedName>
        <fullName evidence="1">Uncharacterized protein</fullName>
    </submittedName>
</protein>
<organism evidence="1 2">
    <name type="scientific">Plasmopara halstedii</name>
    <name type="common">Downy mildew of sunflower</name>
    <dbReference type="NCBI Taxonomy" id="4781"/>
    <lineage>
        <taxon>Eukaryota</taxon>
        <taxon>Sar</taxon>
        <taxon>Stramenopiles</taxon>
        <taxon>Oomycota</taxon>
        <taxon>Peronosporomycetes</taxon>
        <taxon>Peronosporales</taxon>
        <taxon>Peronosporaceae</taxon>
        <taxon>Plasmopara</taxon>
    </lineage>
</organism>
<dbReference type="RefSeq" id="XP_024581609.1">
    <property type="nucleotide sequence ID" value="XM_024715963.1"/>
</dbReference>
<accession>A0A0P1AV96</accession>
<proteinExistence type="predicted"/>
<sequence length="66" mass="7699">MNGQNKSVTSLEMSYEATPRHSVVRDACGKAKLNPARERRHYSHIIYIYYMLLSKMEYRYLSLVAG</sequence>
<name>A0A0P1AV96_PLAHL</name>
<dbReference type="EMBL" id="CCYD01001551">
    <property type="protein sequence ID" value="CEG45240.1"/>
    <property type="molecule type" value="Genomic_DNA"/>
</dbReference>
<evidence type="ECO:0000313" key="1">
    <source>
        <dbReference type="EMBL" id="CEG45240.1"/>
    </source>
</evidence>
<evidence type="ECO:0000313" key="2">
    <source>
        <dbReference type="Proteomes" id="UP000054928"/>
    </source>
</evidence>
<reference evidence="2" key="1">
    <citation type="submission" date="2014-09" db="EMBL/GenBank/DDBJ databases">
        <authorList>
            <person name="Sharma Rahul"/>
            <person name="Thines Marco"/>
        </authorList>
    </citation>
    <scope>NUCLEOTIDE SEQUENCE [LARGE SCALE GENOMIC DNA]</scope>
</reference>
<dbReference type="Proteomes" id="UP000054928">
    <property type="component" value="Unassembled WGS sequence"/>
</dbReference>
<dbReference type="AlphaFoldDB" id="A0A0P1AV96"/>